<accession>A0A1E8FFV1</accession>
<organism evidence="1 2">
    <name type="scientific">Alteromonas lipolytica</name>
    <dbReference type="NCBI Taxonomy" id="1856405"/>
    <lineage>
        <taxon>Bacteria</taxon>
        <taxon>Pseudomonadati</taxon>
        <taxon>Pseudomonadota</taxon>
        <taxon>Gammaproteobacteria</taxon>
        <taxon>Alteromonadales</taxon>
        <taxon>Alteromonadaceae</taxon>
        <taxon>Alteromonas/Salinimonas group</taxon>
        <taxon>Alteromonas</taxon>
    </lineage>
</organism>
<dbReference type="AlphaFoldDB" id="A0A1E8FFV1"/>
<evidence type="ECO:0000313" key="1">
    <source>
        <dbReference type="EMBL" id="OFI34794.1"/>
    </source>
</evidence>
<evidence type="ECO:0000313" key="2">
    <source>
        <dbReference type="Proteomes" id="UP000176037"/>
    </source>
</evidence>
<dbReference type="OrthoDB" id="6331985at2"/>
<protein>
    <submittedName>
        <fullName evidence="1">Uncharacterized protein</fullName>
    </submittedName>
</protein>
<dbReference type="RefSeq" id="WP_070175712.1">
    <property type="nucleotide sequence ID" value="NZ_BMJR01000001.1"/>
</dbReference>
<gene>
    <name evidence="1" type="ORF">BFC17_14550</name>
</gene>
<dbReference type="Proteomes" id="UP000176037">
    <property type="component" value="Unassembled WGS sequence"/>
</dbReference>
<comment type="caution">
    <text evidence="1">The sequence shown here is derived from an EMBL/GenBank/DDBJ whole genome shotgun (WGS) entry which is preliminary data.</text>
</comment>
<keyword evidence="2" id="KW-1185">Reference proteome</keyword>
<name>A0A1E8FFV1_9ALTE</name>
<reference evidence="1 2" key="1">
    <citation type="submission" date="2016-09" db="EMBL/GenBank/DDBJ databases">
        <title>Alteromonas lipolytica, a new species isolated from sea water.</title>
        <authorList>
            <person name="Wu Y.-H."/>
            <person name="Cheng H."/>
            <person name="Xu X.-W."/>
        </authorList>
    </citation>
    <scope>NUCLEOTIDE SEQUENCE [LARGE SCALE GENOMIC DNA]</scope>
    <source>
        <strain evidence="1 2">JW12</strain>
    </source>
</reference>
<dbReference type="EMBL" id="MJIC01000010">
    <property type="protein sequence ID" value="OFI34794.1"/>
    <property type="molecule type" value="Genomic_DNA"/>
</dbReference>
<proteinExistence type="predicted"/>
<sequence>MTKKTNNTDLQITFIHQFKRSTRTEWPDKFRVCWYFNPETLDYIYEHKNEMFVTNGFVLSDGLKDQLPEEFRKKYFEPCERCLLFLLFELQITNFINSEEVDEYEFENVFGLSKRCYFSAEAIDDWSEQIELL</sequence>